<dbReference type="EMBL" id="GL379859">
    <property type="protein sequence ID" value="EGT57091.1"/>
    <property type="molecule type" value="Genomic_DNA"/>
</dbReference>
<organism evidence="2">
    <name type="scientific">Caenorhabditis brenneri</name>
    <name type="common">Nematode worm</name>
    <dbReference type="NCBI Taxonomy" id="135651"/>
    <lineage>
        <taxon>Eukaryota</taxon>
        <taxon>Metazoa</taxon>
        <taxon>Ecdysozoa</taxon>
        <taxon>Nematoda</taxon>
        <taxon>Chromadorea</taxon>
        <taxon>Rhabditida</taxon>
        <taxon>Rhabditina</taxon>
        <taxon>Rhabditomorpha</taxon>
        <taxon>Rhabditoidea</taxon>
        <taxon>Rhabditidae</taxon>
        <taxon>Peloderinae</taxon>
        <taxon>Caenorhabditis</taxon>
    </lineage>
</organism>
<protein>
    <submittedName>
        <fullName evidence="1">Uncharacterized protein</fullName>
    </submittedName>
</protein>
<dbReference type="OrthoDB" id="5781203at2759"/>
<gene>
    <name evidence="1" type="ORF">CAEBREN_00279</name>
</gene>
<proteinExistence type="predicted"/>
<reference evidence="2" key="1">
    <citation type="submission" date="2011-07" db="EMBL/GenBank/DDBJ databases">
        <authorList>
            <consortium name="Caenorhabditis brenneri Sequencing and Analysis Consortium"/>
            <person name="Wilson R.K."/>
        </authorList>
    </citation>
    <scope>NUCLEOTIDE SEQUENCE [LARGE SCALE GENOMIC DNA]</scope>
    <source>
        <strain evidence="2">PB2801</strain>
    </source>
</reference>
<accession>G0NBQ3</accession>
<dbReference type="HOGENOM" id="CLU_906830_0_0_1"/>
<keyword evidence="2" id="KW-1185">Reference proteome</keyword>
<dbReference type="PANTHER" id="PTHR35182:SF4">
    <property type="entry name" value="SCP DOMAIN-CONTAINING PROTEIN-RELATED"/>
    <property type="match status" value="1"/>
</dbReference>
<dbReference type="Proteomes" id="UP000008068">
    <property type="component" value="Unassembled WGS sequence"/>
</dbReference>
<dbReference type="PANTHER" id="PTHR35182">
    <property type="entry name" value="PROTEIN CBG13762"/>
    <property type="match status" value="1"/>
</dbReference>
<sequence>MKKEKNPNTFSLIVTEGKTKVGVDVGKMLNEYGGKVHMYRVCNENNKDTCGYWEDYIVVGSLKDDDHAEWDVWGDGKTSSTTIVGLNVSIPFPQMATYRRVVWNAKGKEEEHLYRVCNGKNKKICGFWENVKTKKKVPSGPTTYNKKNKKLVIKNIRATDQATYYTGNKKKKFEGVKRIQPEKSKKKAFKENKIDGTLLNIILRASSSKNMPVGLDVSIKFPPMATYRREVRNARGKADEHLYRVCNGKNKKTCGFWENVKTKKKVPSGPTSYNKKKKELVIKKIRLTDQAIYYTGNKKKKFEVFVM</sequence>
<evidence type="ECO:0000313" key="1">
    <source>
        <dbReference type="EMBL" id="EGT57091.1"/>
    </source>
</evidence>
<dbReference type="InParanoid" id="G0NBQ3"/>
<dbReference type="AlphaFoldDB" id="G0NBQ3"/>
<evidence type="ECO:0000313" key="2">
    <source>
        <dbReference type="Proteomes" id="UP000008068"/>
    </source>
</evidence>
<name>G0NBQ3_CAEBE</name>